<dbReference type="GeneID" id="38666587"/>
<dbReference type="EMBL" id="BMQS01000009">
    <property type="protein sequence ID" value="GGT95503.1"/>
    <property type="molecule type" value="Genomic_DNA"/>
</dbReference>
<protein>
    <recommendedName>
        <fullName evidence="1">Tetratrico peptide repeat group 5 domain-containing protein</fullName>
    </recommendedName>
</protein>
<dbReference type="EMBL" id="AP018553">
    <property type="protein sequence ID" value="BBD72686.1"/>
    <property type="molecule type" value="Genomic_DNA"/>
</dbReference>
<dbReference type="KEGG" id="sacd:HS1genome_1075"/>
<dbReference type="InterPro" id="IPR041656">
    <property type="entry name" value="TPR_5"/>
</dbReference>
<evidence type="ECO:0000313" key="4">
    <source>
        <dbReference type="Proteomes" id="UP000276741"/>
    </source>
</evidence>
<dbReference type="Gene3D" id="1.25.40.10">
    <property type="entry name" value="Tetratricopeptide repeat domain"/>
    <property type="match status" value="1"/>
</dbReference>
<evidence type="ECO:0000313" key="2">
    <source>
        <dbReference type="EMBL" id="BBD72686.1"/>
    </source>
</evidence>
<dbReference type="SUPFAM" id="SSF48452">
    <property type="entry name" value="TPR-like"/>
    <property type="match status" value="1"/>
</dbReference>
<reference evidence="2" key="3">
    <citation type="journal article" date="2019" name="BMC Res. Notes">
        <title>Complete genome sequence of the Sulfodiicoccus acidiphilus strain HS-1T, the first crenarchaeon that lacks polB3, isolated from an acidic hot spring in Ohwaku-dani, Hakone, Japan.</title>
        <authorList>
            <person name="Sakai H.D."/>
            <person name="Kurosawa N."/>
        </authorList>
    </citation>
    <scope>NUCLEOTIDE SEQUENCE</scope>
    <source>
        <strain evidence="2">HS-1</strain>
    </source>
</reference>
<evidence type="ECO:0000313" key="3">
    <source>
        <dbReference type="EMBL" id="GGT95503.1"/>
    </source>
</evidence>
<sequence>MKDDIEELIRKGLEEPDRKIEEYFKGLYERYGEDPRVIYEYANVLDYLGKEWDAIPLYKRALEKGLVGERKDMCLIQLASSLRVVGELKESYTILEEVYRRTRDPSSLLFLALTLSDMGRKERAICLLAIRLLEGNEGLLPNYKRALKEYFQEMCGSDESEE</sequence>
<gene>
    <name evidence="3" type="ORF">GCM10007116_11310</name>
    <name evidence="2" type="ORF">HS1genome_1075</name>
</gene>
<accession>A0A348B3D4</accession>
<name>A0A348B3D4_9CREN</name>
<dbReference type="InterPro" id="IPR011990">
    <property type="entry name" value="TPR-like_helical_dom_sf"/>
</dbReference>
<dbReference type="OrthoDB" id="43034at2157"/>
<dbReference type="Proteomes" id="UP000276741">
    <property type="component" value="Chromosome"/>
</dbReference>
<organism evidence="2 4">
    <name type="scientific">Sulfodiicoccus acidiphilus</name>
    <dbReference type="NCBI Taxonomy" id="1670455"/>
    <lineage>
        <taxon>Archaea</taxon>
        <taxon>Thermoproteota</taxon>
        <taxon>Thermoprotei</taxon>
        <taxon>Sulfolobales</taxon>
        <taxon>Sulfolobaceae</taxon>
        <taxon>Sulfodiicoccus</taxon>
    </lineage>
</organism>
<keyword evidence="4" id="KW-1185">Reference proteome</keyword>
<reference evidence="3" key="1">
    <citation type="journal article" date="2014" name="Int. J. Syst. Evol. Microbiol.">
        <title>Complete genome sequence of Corynebacterium casei LMG S-19264T (=DSM 44701T), isolated from a smear-ripened cheese.</title>
        <authorList>
            <consortium name="US DOE Joint Genome Institute (JGI-PGF)"/>
            <person name="Walter F."/>
            <person name="Albersmeier A."/>
            <person name="Kalinowski J."/>
            <person name="Ruckert C."/>
        </authorList>
    </citation>
    <scope>NUCLEOTIDE SEQUENCE</scope>
    <source>
        <strain evidence="3">JCM 31740</strain>
    </source>
</reference>
<dbReference type="Proteomes" id="UP000616143">
    <property type="component" value="Unassembled WGS sequence"/>
</dbReference>
<reference evidence="3" key="4">
    <citation type="submission" date="2020-09" db="EMBL/GenBank/DDBJ databases">
        <authorList>
            <person name="Sun Q."/>
            <person name="Ohkuma M."/>
        </authorList>
    </citation>
    <scope>NUCLEOTIDE SEQUENCE</scope>
    <source>
        <strain evidence="3">JCM 31740</strain>
    </source>
</reference>
<dbReference type="Pfam" id="PF12688">
    <property type="entry name" value="TPR_5"/>
    <property type="match status" value="1"/>
</dbReference>
<reference evidence="4" key="2">
    <citation type="submission" date="2018-04" db="EMBL/GenBank/DDBJ databases">
        <title>Complete genome sequence of Sulfodiicoccus acidiphilus strain HS-1.</title>
        <authorList>
            <person name="Sakai H.D."/>
            <person name="Kurosawa N."/>
        </authorList>
    </citation>
    <scope>NUCLEOTIDE SEQUENCE [LARGE SCALE GENOMIC DNA]</scope>
    <source>
        <strain evidence="4">HS-1</strain>
    </source>
</reference>
<dbReference type="AlphaFoldDB" id="A0A348B3D4"/>
<feature type="domain" description="Tetratrico peptide repeat group 5" evidence="1">
    <location>
        <begin position="36"/>
        <end position="153"/>
    </location>
</feature>
<dbReference type="RefSeq" id="WP_158613724.1">
    <property type="nucleotide sequence ID" value="NZ_AP018553.1"/>
</dbReference>
<evidence type="ECO:0000259" key="1">
    <source>
        <dbReference type="Pfam" id="PF12688"/>
    </source>
</evidence>
<proteinExistence type="predicted"/>